<evidence type="ECO:0000313" key="3">
    <source>
        <dbReference type="EMBL" id="OAO11895.1"/>
    </source>
</evidence>
<evidence type="ECO:0000259" key="2">
    <source>
        <dbReference type="PROSITE" id="PS50908"/>
    </source>
</evidence>
<dbReference type="PROSITE" id="PS50908">
    <property type="entry name" value="RWD"/>
    <property type="match status" value="1"/>
</dbReference>
<protein>
    <submittedName>
        <fullName evidence="3">Rwd domain containing protein</fullName>
    </submittedName>
</protein>
<reference evidence="3 4" key="1">
    <citation type="submission" date="2016-05" db="EMBL/GenBank/DDBJ databases">
        <title>Nuclear genome of Blastocystis sp. subtype 1 NandII.</title>
        <authorList>
            <person name="Gentekaki E."/>
            <person name="Curtis B."/>
            <person name="Stairs C."/>
            <person name="Eme L."/>
            <person name="Herman E."/>
            <person name="Klimes V."/>
            <person name="Arias M.C."/>
            <person name="Elias M."/>
            <person name="Hilliou F."/>
            <person name="Klute M."/>
            <person name="Malik S.-B."/>
            <person name="Pightling A."/>
            <person name="Rachubinski R."/>
            <person name="Salas D."/>
            <person name="Schlacht A."/>
            <person name="Suga H."/>
            <person name="Archibald J."/>
            <person name="Ball S.G."/>
            <person name="Clark G."/>
            <person name="Dacks J."/>
            <person name="Van Der Giezen M."/>
            <person name="Tsaousis A."/>
            <person name="Roger A."/>
        </authorList>
    </citation>
    <scope>NUCLEOTIDE SEQUENCE [LARGE SCALE GENOMIC DNA]</scope>
    <source>
        <strain evidence="4">ATCC 50177 / NandII</strain>
    </source>
</reference>
<dbReference type="Pfam" id="PF05773">
    <property type="entry name" value="RWD"/>
    <property type="match status" value="1"/>
</dbReference>
<organism evidence="3 4">
    <name type="scientific">Blastocystis sp. subtype 1 (strain ATCC 50177 / NandII)</name>
    <dbReference type="NCBI Taxonomy" id="478820"/>
    <lineage>
        <taxon>Eukaryota</taxon>
        <taxon>Sar</taxon>
        <taxon>Stramenopiles</taxon>
        <taxon>Bigyra</taxon>
        <taxon>Opalozoa</taxon>
        <taxon>Opalinata</taxon>
        <taxon>Blastocystidae</taxon>
        <taxon>Blastocystis</taxon>
    </lineage>
</organism>
<evidence type="ECO:0000313" key="4">
    <source>
        <dbReference type="Proteomes" id="UP000078348"/>
    </source>
</evidence>
<dbReference type="Gene3D" id="3.10.110.10">
    <property type="entry name" value="Ubiquitin Conjugating Enzyme"/>
    <property type="match status" value="1"/>
</dbReference>
<dbReference type="GO" id="GO:0051246">
    <property type="term" value="P:regulation of protein metabolic process"/>
    <property type="evidence" value="ECO:0007669"/>
    <property type="project" value="UniProtKB-ARBA"/>
</dbReference>
<feature type="domain" description="RWD" evidence="2">
    <location>
        <begin position="10"/>
        <end position="113"/>
    </location>
</feature>
<name>A0A196S417_BLAHN</name>
<keyword evidence="4" id="KW-1185">Reference proteome</keyword>
<dbReference type="STRING" id="478820.A0A196S417"/>
<dbReference type="Pfam" id="PF16543">
    <property type="entry name" value="DFRP_C"/>
    <property type="match status" value="1"/>
</dbReference>
<dbReference type="AlphaFoldDB" id="A0A196S417"/>
<dbReference type="CDD" id="cd23823">
    <property type="entry name" value="RWD_GCN2"/>
    <property type="match status" value="1"/>
</dbReference>
<comment type="caution">
    <text evidence="3">The sequence shown here is derived from an EMBL/GenBank/DDBJ whole genome shotgun (WGS) entry which is preliminary data.</text>
</comment>
<dbReference type="GO" id="GO:0009893">
    <property type="term" value="P:positive regulation of metabolic process"/>
    <property type="evidence" value="ECO:0007669"/>
    <property type="project" value="UniProtKB-ARBA"/>
</dbReference>
<sequence length="247" mass="28202">MTDYAEEQSMEIEAMQAVFMDDFELISSDPSTYKIKIVPVLGGENYVGVSMVVKYTPKYPDEIPNICFVDAINISDDDIINLTQMIYDKIPEFLGMAMVYNITEVVKDWLLDRNVPKQEEGSMYDEMIRRQQKAKELADAEAEKEAAAIAEKNTIEHPKNWGTPVTPESFAAWKAKFESEMEKKEVKTVEKLTGKELFEKNGKTILENEDEILDKADHETGEDDDHVLVKEEEGIAEEEEEEEPTAE</sequence>
<dbReference type="GO" id="GO:0033554">
    <property type="term" value="P:cellular response to stress"/>
    <property type="evidence" value="ECO:0007669"/>
    <property type="project" value="UniProtKB-ARBA"/>
</dbReference>
<dbReference type="OrthoDB" id="277175at2759"/>
<dbReference type="SUPFAM" id="SSF54495">
    <property type="entry name" value="UBC-like"/>
    <property type="match status" value="1"/>
</dbReference>
<dbReference type="GO" id="GO:0010468">
    <property type="term" value="P:regulation of gene expression"/>
    <property type="evidence" value="ECO:0007669"/>
    <property type="project" value="UniProtKB-ARBA"/>
</dbReference>
<dbReference type="InterPro" id="IPR016135">
    <property type="entry name" value="UBQ-conjugating_enzyme/RWD"/>
</dbReference>
<dbReference type="InterPro" id="IPR006575">
    <property type="entry name" value="RWD_dom"/>
</dbReference>
<evidence type="ECO:0000256" key="1">
    <source>
        <dbReference type="SAM" id="MobiDB-lite"/>
    </source>
</evidence>
<dbReference type="InterPro" id="IPR032378">
    <property type="entry name" value="ZC3H15/TMA46_C"/>
</dbReference>
<proteinExistence type="predicted"/>
<dbReference type="PANTHER" id="PTHR12292">
    <property type="entry name" value="RWD DOMAIN-CONTAINING PROTEIN"/>
    <property type="match status" value="1"/>
</dbReference>
<gene>
    <name evidence="3" type="ORF">AV274_6445</name>
</gene>
<dbReference type="SMART" id="SM00591">
    <property type="entry name" value="RWD"/>
    <property type="match status" value="1"/>
</dbReference>
<dbReference type="InterPro" id="IPR040213">
    <property type="entry name" value="GIR2-like"/>
</dbReference>
<accession>A0A196S417</accession>
<feature type="compositionally biased region" description="Acidic residues" evidence="1">
    <location>
        <begin position="234"/>
        <end position="247"/>
    </location>
</feature>
<dbReference type="EMBL" id="LXWW01000576">
    <property type="protein sequence ID" value="OAO11895.1"/>
    <property type="molecule type" value="Genomic_DNA"/>
</dbReference>
<dbReference type="FunFam" id="3.10.110.10:FF:000050">
    <property type="entry name" value="eIF-2-alpha kinase GCN2"/>
    <property type="match status" value="1"/>
</dbReference>
<dbReference type="Proteomes" id="UP000078348">
    <property type="component" value="Unassembled WGS sequence"/>
</dbReference>
<feature type="region of interest" description="Disordered" evidence="1">
    <location>
        <begin position="206"/>
        <end position="247"/>
    </location>
</feature>